<proteinExistence type="predicted"/>
<reference evidence="1" key="1">
    <citation type="submission" date="2014-12" db="EMBL/GenBank/DDBJ databases">
        <title>Insight into the proteome of Arion vulgaris.</title>
        <authorList>
            <person name="Aradska J."/>
            <person name="Bulat T."/>
            <person name="Smidak R."/>
            <person name="Sarate P."/>
            <person name="Gangsoo J."/>
            <person name="Sialana F."/>
            <person name="Bilban M."/>
            <person name="Lubec G."/>
        </authorList>
    </citation>
    <scope>NUCLEOTIDE SEQUENCE</scope>
    <source>
        <tissue evidence="1">Skin</tissue>
    </source>
</reference>
<dbReference type="EMBL" id="HACG01011806">
    <property type="protein sequence ID" value="CEK58671.1"/>
    <property type="molecule type" value="Transcribed_RNA"/>
</dbReference>
<evidence type="ECO:0008006" key="2">
    <source>
        <dbReference type="Google" id="ProtNLM"/>
    </source>
</evidence>
<protein>
    <recommendedName>
        <fullName evidence="2">Chitin-binding type-2 domain-containing protein</fullName>
    </recommendedName>
</protein>
<sequence>KDYRQCKMADVFGPSLSCPATKGKPGDKYSFYLFCFPGFLAIECRCLPGNFFNRCLQKCDLDENFKKCPFVH</sequence>
<accession>A0A0B6YSB5</accession>
<name>A0A0B6YSB5_9EUPU</name>
<organism evidence="1">
    <name type="scientific">Arion vulgaris</name>
    <dbReference type="NCBI Taxonomy" id="1028688"/>
    <lineage>
        <taxon>Eukaryota</taxon>
        <taxon>Metazoa</taxon>
        <taxon>Spiralia</taxon>
        <taxon>Lophotrochozoa</taxon>
        <taxon>Mollusca</taxon>
        <taxon>Gastropoda</taxon>
        <taxon>Heterobranchia</taxon>
        <taxon>Euthyneura</taxon>
        <taxon>Panpulmonata</taxon>
        <taxon>Eupulmonata</taxon>
        <taxon>Stylommatophora</taxon>
        <taxon>Helicina</taxon>
        <taxon>Arionoidea</taxon>
        <taxon>Arionidae</taxon>
        <taxon>Arion</taxon>
    </lineage>
</organism>
<feature type="non-terminal residue" evidence="1">
    <location>
        <position position="1"/>
    </location>
</feature>
<dbReference type="AlphaFoldDB" id="A0A0B6YSB5"/>
<evidence type="ECO:0000313" key="1">
    <source>
        <dbReference type="EMBL" id="CEK58671.1"/>
    </source>
</evidence>
<gene>
    <name evidence="1" type="primary">ORF33837</name>
</gene>